<evidence type="ECO:0000259" key="3">
    <source>
        <dbReference type="PROSITE" id="PS51767"/>
    </source>
</evidence>
<keyword evidence="5" id="KW-1185">Reference proteome</keyword>
<dbReference type="PANTHER" id="PTHR47966">
    <property type="entry name" value="BETA-SITE APP-CLEAVING ENZYME, ISOFORM A-RELATED"/>
    <property type="match status" value="1"/>
</dbReference>
<evidence type="ECO:0000313" key="5">
    <source>
        <dbReference type="Proteomes" id="UP000030672"/>
    </source>
</evidence>
<feature type="active site" evidence="2">
    <location>
        <position position="19"/>
    </location>
</feature>
<dbReference type="STRING" id="1043003.A0A074WWK6"/>
<comment type="similarity">
    <text evidence="1">Belongs to the peptidase A1 family.</text>
</comment>
<dbReference type="InterPro" id="IPR033121">
    <property type="entry name" value="PEPTIDASE_A1"/>
</dbReference>
<dbReference type="GO" id="GO:0006508">
    <property type="term" value="P:proteolysis"/>
    <property type="evidence" value="ECO:0007669"/>
    <property type="project" value="UniProtKB-KW"/>
</dbReference>
<keyword evidence="4" id="KW-0378">Hydrolase</keyword>
<dbReference type="AlphaFoldDB" id="A0A074WWK6"/>
<feature type="domain" description="Peptidase A1" evidence="3">
    <location>
        <begin position="1"/>
        <end position="360"/>
    </location>
</feature>
<dbReference type="InterPro" id="IPR021109">
    <property type="entry name" value="Peptidase_aspartic_dom_sf"/>
</dbReference>
<gene>
    <name evidence="4" type="ORF">M437DRAFT_29064</name>
</gene>
<name>A0A074WWK6_AURM1</name>
<dbReference type="PANTHER" id="PTHR47966:SF65">
    <property type="entry name" value="ASPARTIC-TYPE ENDOPEPTIDASE"/>
    <property type="match status" value="1"/>
</dbReference>
<sequence>YCVNVTIGTPGQPQTIFLDTGSSDTIFLASNASICEKHGCDGGTFDSSKSTTSKMTESGALDIRYFDDTRMMGDLITDVVHLDDRVITNVPIGLAKEGRLRFAPYTGVLGLGYSSRMAYLRHRNGVKAFPGFVDTLVQAGAIPSRLYSIYLNTLDLYGSILFGGIDTDKYKGPLTTLNLFSIDQPDRVDEFYLRMEKVNMQPSNGPNQTIFQATENVNWYTILDTGTPGWVLPTSTFHKLIGYAGVLPEAGYYSQSGIPDNSFVKPCSEVTRGVENTTRFELTFAGSGTNTATLQLELADLFTPLLDRNGRAVTNRFGQQMCWLRVSDAQSESVASWTSGNVMRAGYWVFDLDNGQVSVAQANLRANSSNVVQVEAGTEGLRKAANNLRAETQEVKVKGQVSASVVPRLSTVAGAASYATNAESRPSATGV</sequence>
<dbReference type="SUPFAM" id="SSF50630">
    <property type="entry name" value="Acid proteases"/>
    <property type="match status" value="1"/>
</dbReference>
<accession>A0A074WWK6</accession>
<evidence type="ECO:0000313" key="4">
    <source>
        <dbReference type="EMBL" id="KEQ66756.1"/>
    </source>
</evidence>
<dbReference type="HOGENOM" id="CLU_013253_9_3_1"/>
<feature type="active site" evidence="2">
    <location>
        <position position="224"/>
    </location>
</feature>
<dbReference type="RefSeq" id="XP_040883779.1">
    <property type="nucleotide sequence ID" value="XM_041019153.1"/>
</dbReference>
<dbReference type="GeneID" id="63912526"/>
<proteinExistence type="inferred from homology"/>
<reference evidence="4 5" key="1">
    <citation type="journal article" date="2014" name="BMC Genomics">
        <title>Genome sequencing of four Aureobasidium pullulans varieties: biotechnological potential, stress tolerance, and description of new species.</title>
        <authorList>
            <person name="Gostin Ar C."/>
            <person name="Ohm R.A."/>
            <person name="Kogej T."/>
            <person name="Sonjak S."/>
            <person name="Turk M."/>
            <person name="Zajc J."/>
            <person name="Zalar P."/>
            <person name="Grube M."/>
            <person name="Sun H."/>
            <person name="Han J."/>
            <person name="Sharma A."/>
            <person name="Chiniquy J."/>
            <person name="Ngan C.Y."/>
            <person name="Lipzen A."/>
            <person name="Barry K."/>
            <person name="Grigoriev I.V."/>
            <person name="Gunde-Cimerman N."/>
        </authorList>
    </citation>
    <scope>NUCLEOTIDE SEQUENCE [LARGE SCALE GENOMIC DNA]</scope>
    <source>
        <strain evidence="4 5">CBS 110374</strain>
    </source>
</reference>
<dbReference type="PROSITE" id="PS51767">
    <property type="entry name" value="PEPTIDASE_A1"/>
    <property type="match status" value="1"/>
</dbReference>
<dbReference type="Proteomes" id="UP000030672">
    <property type="component" value="Unassembled WGS sequence"/>
</dbReference>
<organism evidence="4 5">
    <name type="scientific">Aureobasidium melanogenum (strain CBS 110374)</name>
    <name type="common">Aureobasidium pullulans var. melanogenum</name>
    <dbReference type="NCBI Taxonomy" id="1043003"/>
    <lineage>
        <taxon>Eukaryota</taxon>
        <taxon>Fungi</taxon>
        <taxon>Dikarya</taxon>
        <taxon>Ascomycota</taxon>
        <taxon>Pezizomycotina</taxon>
        <taxon>Dothideomycetes</taxon>
        <taxon>Dothideomycetidae</taxon>
        <taxon>Dothideales</taxon>
        <taxon>Saccotheciaceae</taxon>
        <taxon>Aureobasidium</taxon>
    </lineage>
</organism>
<dbReference type="EMBL" id="KL584825">
    <property type="protein sequence ID" value="KEQ66756.1"/>
    <property type="molecule type" value="Genomic_DNA"/>
</dbReference>
<dbReference type="Pfam" id="PF00026">
    <property type="entry name" value="Asp"/>
    <property type="match status" value="1"/>
</dbReference>
<feature type="non-terminal residue" evidence="4">
    <location>
        <position position="431"/>
    </location>
</feature>
<dbReference type="InterPro" id="IPR001461">
    <property type="entry name" value="Aspartic_peptidase_A1"/>
</dbReference>
<dbReference type="Gene3D" id="2.40.70.10">
    <property type="entry name" value="Acid Proteases"/>
    <property type="match status" value="2"/>
</dbReference>
<dbReference type="PRINTS" id="PR00792">
    <property type="entry name" value="PEPSIN"/>
</dbReference>
<feature type="non-terminal residue" evidence="4">
    <location>
        <position position="1"/>
    </location>
</feature>
<dbReference type="GO" id="GO:0004190">
    <property type="term" value="F:aspartic-type endopeptidase activity"/>
    <property type="evidence" value="ECO:0007669"/>
    <property type="project" value="InterPro"/>
</dbReference>
<protein>
    <submittedName>
        <fullName evidence="4">Acid protease</fullName>
    </submittedName>
</protein>
<keyword evidence="4" id="KW-0645">Protease</keyword>
<evidence type="ECO:0000256" key="2">
    <source>
        <dbReference type="PIRSR" id="PIRSR601461-1"/>
    </source>
</evidence>
<evidence type="ECO:0000256" key="1">
    <source>
        <dbReference type="ARBA" id="ARBA00007447"/>
    </source>
</evidence>